<dbReference type="InterPro" id="IPR021858">
    <property type="entry name" value="Fun_TF"/>
</dbReference>
<keyword evidence="1" id="KW-0539">Nucleus</keyword>
<dbReference type="EMBL" id="MU866321">
    <property type="protein sequence ID" value="KAK4173759.1"/>
    <property type="molecule type" value="Genomic_DNA"/>
</dbReference>
<reference evidence="2" key="2">
    <citation type="submission" date="2023-05" db="EMBL/GenBank/DDBJ databases">
        <authorList>
            <consortium name="Lawrence Berkeley National Laboratory"/>
            <person name="Steindorff A."/>
            <person name="Hensen N."/>
            <person name="Bonometti L."/>
            <person name="Westerberg I."/>
            <person name="Brannstrom I.O."/>
            <person name="Guillou S."/>
            <person name="Cros-Aarteil S."/>
            <person name="Calhoun S."/>
            <person name="Haridas S."/>
            <person name="Kuo A."/>
            <person name="Mondo S."/>
            <person name="Pangilinan J."/>
            <person name="Riley R."/>
            <person name="Labutti K."/>
            <person name="Andreopoulos B."/>
            <person name="Lipzen A."/>
            <person name="Chen C."/>
            <person name="Yanf M."/>
            <person name="Daum C."/>
            <person name="Ng V."/>
            <person name="Clum A."/>
            <person name="Ohm R."/>
            <person name="Martin F."/>
            <person name="Silar P."/>
            <person name="Natvig D."/>
            <person name="Lalanne C."/>
            <person name="Gautier V."/>
            <person name="Ament-Velasquez S.L."/>
            <person name="Kruys A."/>
            <person name="Hutchinson M.I."/>
            <person name="Powell A.J."/>
            <person name="Barry K."/>
            <person name="Miller A.N."/>
            <person name="Grigoriev I.V."/>
            <person name="Debuchy R."/>
            <person name="Gladieux P."/>
            <person name="Thoren M.H."/>
            <person name="Johannesson H."/>
        </authorList>
    </citation>
    <scope>NUCLEOTIDE SEQUENCE</scope>
    <source>
        <strain evidence="2">CBS 892.96</strain>
    </source>
</reference>
<comment type="caution">
    <text evidence="2">The sequence shown here is derived from an EMBL/GenBank/DDBJ whole genome shotgun (WGS) entry which is preliminary data.</text>
</comment>
<evidence type="ECO:0000313" key="2">
    <source>
        <dbReference type="EMBL" id="KAK4173759.1"/>
    </source>
</evidence>
<gene>
    <name evidence="2" type="ORF">QBC36DRAFT_359110</name>
</gene>
<organism evidence="2 3">
    <name type="scientific">Triangularia setosa</name>
    <dbReference type="NCBI Taxonomy" id="2587417"/>
    <lineage>
        <taxon>Eukaryota</taxon>
        <taxon>Fungi</taxon>
        <taxon>Dikarya</taxon>
        <taxon>Ascomycota</taxon>
        <taxon>Pezizomycotina</taxon>
        <taxon>Sordariomycetes</taxon>
        <taxon>Sordariomycetidae</taxon>
        <taxon>Sordariales</taxon>
        <taxon>Podosporaceae</taxon>
        <taxon>Triangularia</taxon>
    </lineage>
</organism>
<keyword evidence="3" id="KW-1185">Reference proteome</keyword>
<dbReference type="AlphaFoldDB" id="A0AAN6W1L2"/>
<dbReference type="Proteomes" id="UP001302321">
    <property type="component" value="Unassembled WGS sequence"/>
</dbReference>
<reference evidence="2" key="1">
    <citation type="journal article" date="2023" name="Mol. Phylogenet. Evol.">
        <title>Genome-scale phylogeny and comparative genomics of the fungal order Sordariales.</title>
        <authorList>
            <person name="Hensen N."/>
            <person name="Bonometti L."/>
            <person name="Westerberg I."/>
            <person name="Brannstrom I.O."/>
            <person name="Guillou S."/>
            <person name="Cros-Aarteil S."/>
            <person name="Calhoun S."/>
            <person name="Haridas S."/>
            <person name="Kuo A."/>
            <person name="Mondo S."/>
            <person name="Pangilinan J."/>
            <person name="Riley R."/>
            <person name="LaButti K."/>
            <person name="Andreopoulos B."/>
            <person name="Lipzen A."/>
            <person name="Chen C."/>
            <person name="Yan M."/>
            <person name="Daum C."/>
            <person name="Ng V."/>
            <person name="Clum A."/>
            <person name="Steindorff A."/>
            <person name="Ohm R.A."/>
            <person name="Martin F."/>
            <person name="Silar P."/>
            <person name="Natvig D.O."/>
            <person name="Lalanne C."/>
            <person name="Gautier V."/>
            <person name="Ament-Velasquez S.L."/>
            <person name="Kruys A."/>
            <person name="Hutchinson M.I."/>
            <person name="Powell A.J."/>
            <person name="Barry K."/>
            <person name="Miller A.N."/>
            <person name="Grigoriev I.V."/>
            <person name="Debuchy R."/>
            <person name="Gladieux P."/>
            <person name="Hiltunen Thoren M."/>
            <person name="Johannesson H."/>
        </authorList>
    </citation>
    <scope>NUCLEOTIDE SEQUENCE</scope>
    <source>
        <strain evidence="2">CBS 892.96</strain>
    </source>
</reference>
<name>A0AAN6W1L2_9PEZI</name>
<evidence type="ECO:0000256" key="1">
    <source>
        <dbReference type="ARBA" id="ARBA00023242"/>
    </source>
</evidence>
<dbReference type="Pfam" id="PF11951">
    <property type="entry name" value="Fungal_trans_2"/>
    <property type="match status" value="1"/>
</dbReference>
<protein>
    <submittedName>
        <fullName evidence="2">Uncharacterized protein</fullName>
    </submittedName>
</protein>
<evidence type="ECO:0000313" key="3">
    <source>
        <dbReference type="Proteomes" id="UP001302321"/>
    </source>
</evidence>
<proteinExistence type="predicted"/>
<sequence length="198" mass="22227">MVGWSEPPQTALVAAKPHPWSGVSPDMFRLFSKAVTLCRRSRIHWWYRDGISYKVLQKSMKDIEKATVVEEALMCFERTDPAQLLVSNRDLDNLTEDYRLSSLLQLYESFPDLVTKWMTGCPDADGKTAWNTSVTPLALAVTNILQQLPVSSMRRIHLYSACLRAAGYGTKTSRQWLLGIRTASMSICPSDRVSPVGG</sequence>
<accession>A0AAN6W1L2</accession>